<name>A0ACC5U9H0_9FLAO</name>
<gene>
    <name evidence="1" type="ORF">KO493_09725</name>
</gene>
<dbReference type="EMBL" id="JAHKPD010000013">
    <property type="protein sequence ID" value="MBU2950977.1"/>
    <property type="molecule type" value="Genomic_DNA"/>
</dbReference>
<accession>A0ACC5U9H0</accession>
<sequence length="579" mass="63471">MNNIKLIPFFIGLLFIVSCEDEYADYTPPQDDFADVSWLVGLNPSVGVDAQFAVNQDTGISFFNLAQGAVSSEWIITGEDKFLKEGWNNQDSIPLFIDESAGLTSSKGKAHIMLRNSLSDTITLINKFKQPVSSNMSDAYEDSVLEKEYEEDGLFVYETKFVFDVYAYLNPAFSVFQDGNEILTITEDDMPSLADQDNWPVVEVEAGNGLTIVNNSTEGRPNGATWFSPNGVPAQSGAFDQATIKFFKQGTFNAGRFRSMRVSPLPTSNSEKLIPLKVKVIQSSQPFTFDGALEEAQNETISFRVNGEVVPFSGQENSFTVSVKNGNGFNQNIPVANAKVSDDNPIFIELELSQPIYNSDEITVSYTGTGIESLDQRTLEPFGPELVAMNFGNNVLPSNAWGSFELDGGGVNNAYASSKYYIPPGQGNDQYGDLIYERVTTRSYTGGASMQYKLPDVSAIPVVNLFGFGLADPSGLSAGTYNVSMWVYVEPGTTLQGFKMEFGNPIYEYDVLFDISSIDKGKWVKVDANIPLVIPTDLGVGDANRRTTLRVLASENPGVTGPQLMYFDELSLVPVEVRP</sequence>
<dbReference type="Proteomes" id="UP001647509">
    <property type="component" value="Unassembled WGS sequence"/>
</dbReference>
<evidence type="ECO:0000313" key="2">
    <source>
        <dbReference type="Proteomes" id="UP001647509"/>
    </source>
</evidence>
<keyword evidence="2" id="KW-1185">Reference proteome</keyword>
<proteinExistence type="predicted"/>
<comment type="caution">
    <text evidence="1">The sequence shown here is derived from an EMBL/GenBank/DDBJ whole genome shotgun (WGS) entry which is preliminary data.</text>
</comment>
<reference evidence="1" key="1">
    <citation type="submission" date="2021-05" db="EMBL/GenBank/DDBJ databases">
        <title>Draft genomes of bacteria isolated from model marine particles.</title>
        <authorList>
            <person name="Datta M.S."/>
            <person name="Schwartzman J.A."/>
            <person name="Enke T.N."/>
            <person name="Saavedra J."/>
            <person name="Cermak N."/>
            <person name="Cordero O.X."/>
        </authorList>
    </citation>
    <scope>NUCLEOTIDE SEQUENCE</scope>
    <source>
        <strain evidence="1">I2M19</strain>
    </source>
</reference>
<protein>
    <submittedName>
        <fullName evidence="1">Uncharacterized protein</fullName>
    </submittedName>
</protein>
<organism evidence="1 2">
    <name type="scientific">Pseudotamlana agarivorans</name>
    <dbReference type="NCBI Taxonomy" id="481183"/>
    <lineage>
        <taxon>Bacteria</taxon>
        <taxon>Pseudomonadati</taxon>
        <taxon>Bacteroidota</taxon>
        <taxon>Flavobacteriia</taxon>
        <taxon>Flavobacteriales</taxon>
        <taxon>Flavobacteriaceae</taxon>
        <taxon>Pseudotamlana</taxon>
    </lineage>
</organism>
<evidence type="ECO:0000313" key="1">
    <source>
        <dbReference type="EMBL" id="MBU2950977.1"/>
    </source>
</evidence>